<reference evidence="4" key="1">
    <citation type="submission" date="2017-01" db="EMBL/GenBank/DDBJ databases">
        <authorList>
            <person name="Varghese N."/>
            <person name="Submissions S."/>
        </authorList>
    </citation>
    <scope>NUCLEOTIDE SEQUENCE [LARGE SCALE GENOMIC DNA]</scope>
    <source>
        <strain evidence="4">MNA4</strain>
    </source>
</reference>
<gene>
    <name evidence="3" type="ORF">SAMN05428946_0870</name>
</gene>
<evidence type="ECO:0000259" key="2">
    <source>
        <dbReference type="Pfam" id="PF07331"/>
    </source>
</evidence>
<keyword evidence="4" id="KW-1185">Reference proteome</keyword>
<dbReference type="OrthoDB" id="5870591at2"/>
<organism evidence="3 4">
    <name type="scientific">Edaphobacillus lindanitolerans</name>
    <dbReference type="NCBI Taxonomy" id="550447"/>
    <lineage>
        <taxon>Bacteria</taxon>
        <taxon>Bacillati</taxon>
        <taxon>Bacillota</taxon>
        <taxon>Bacilli</taxon>
        <taxon>Bacillales</taxon>
        <taxon>Bacillaceae</taxon>
        <taxon>Edaphobacillus</taxon>
    </lineage>
</organism>
<proteinExistence type="predicted"/>
<dbReference type="EMBL" id="FTPL01000001">
    <property type="protein sequence ID" value="SIT72505.1"/>
    <property type="molecule type" value="Genomic_DNA"/>
</dbReference>
<keyword evidence="1" id="KW-0472">Membrane</keyword>
<dbReference type="Proteomes" id="UP000187550">
    <property type="component" value="Unassembled WGS sequence"/>
</dbReference>
<dbReference type="Pfam" id="PF07331">
    <property type="entry name" value="TctB"/>
    <property type="match status" value="1"/>
</dbReference>
<dbReference type="RefSeq" id="WP_076757106.1">
    <property type="nucleotide sequence ID" value="NZ_FTPL01000001.1"/>
</dbReference>
<feature type="transmembrane region" description="Helical" evidence="1">
    <location>
        <begin position="78"/>
        <end position="95"/>
    </location>
</feature>
<evidence type="ECO:0000256" key="1">
    <source>
        <dbReference type="SAM" id="Phobius"/>
    </source>
</evidence>
<evidence type="ECO:0000313" key="3">
    <source>
        <dbReference type="EMBL" id="SIT72505.1"/>
    </source>
</evidence>
<feature type="transmembrane region" description="Helical" evidence="1">
    <location>
        <begin position="124"/>
        <end position="140"/>
    </location>
</feature>
<dbReference type="InterPro" id="IPR009936">
    <property type="entry name" value="DUF1468"/>
</dbReference>
<feature type="transmembrane region" description="Helical" evidence="1">
    <location>
        <begin position="39"/>
        <end position="57"/>
    </location>
</feature>
<feature type="transmembrane region" description="Helical" evidence="1">
    <location>
        <begin position="101"/>
        <end position="117"/>
    </location>
</feature>
<evidence type="ECO:0000313" key="4">
    <source>
        <dbReference type="Proteomes" id="UP000187550"/>
    </source>
</evidence>
<keyword evidence="1" id="KW-0812">Transmembrane</keyword>
<keyword evidence="1" id="KW-1133">Transmembrane helix</keyword>
<dbReference type="AlphaFoldDB" id="A0A1U7PI97"/>
<protein>
    <submittedName>
        <fullName evidence="3">Putative tricarboxylic transport membrane protein</fullName>
    </submittedName>
</protein>
<dbReference type="STRING" id="550447.SAMN05428946_0870"/>
<name>A0A1U7PI97_9BACI</name>
<accession>A0A1U7PI97</accession>
<feature type="domain" description="DUF1468" evidence="2">
    <location>
        <begin position="10"/>
        <end position="149"/>
    </location>
</feature>
<sequence length="149" mass="16556">MKWFKIGMPVFLILLGLFSLIMAINLPKAHLGNPNGPLYFPIGISVLLLIFSAIYLFQEIKDAEEINEHIADLFSGRTPKLIISTIILGALYALIFEPFGFLISTVLFLGALLFVVNGPKRWKANIIVTLSFSLITWYAFGELLGVSLP</sequence>